<evidence type="ECO:0000256" key="6">
    <source>
        <dbReference type="ARBA" id="ARBA00030350"/>
    </source>
</evidence>
<keyword evidence="5" id="KW-0119">Carbohydrate metabolism</keyword>
<dbReference type="Proteomes" id="UP001472677">
    <property type="component" value="Unassembled WGS sequence"/>
</dbReference>
<dbReference type="PIRSF" id="PIRSF009360">
    <property type="entry name" value="UCP009360"/>
    <property type="match status" value="1"/>
</dbReference>
<keyword evidence="7" id="KW-1133">Transmembrane helix</keyword>
<keyword evidence="7" id="KW-0812">Transmembrane</keyword>
<keyword evidence="7" id="KW-0472">Membrane</keyword>
<evidence type="ECO:0000313" key="8">
    <source>
        <dbReference type="EMBL" id="KAK8581364.1"/>
    </source>
</evidence>
<dbReference type="CDD" id="cd11299">
    <property type="entry name" value="O-FucT_plant"/>
    <property type="match status" value="1"/>
</dbReference>
<gene>
    <name evidence="8" type="ORF">V6N12_071592</name>
</gene>
<reference evidence="8 9" key="1">
    <citation type="journal article" date="2024" name="G3 (Bethesda)">
        <title>Genome assembly of Hibiscus sabdariffa L. provides insights into metabolisms of medicinal natural products.</title>
        <authorList>
            <person name="Kim T."/>
        </authorList>
    </citation>
    <scope>NUCLEOTIDE SEQUENCE [LARGE SCALE GENOMIC DNA]</scope>
    <source>
        <strain evidence="8">TK-2024</strain>
        <tissue evidence="8">Old leaves</tissue>
    </source>
</reference>
<dbReference type="InterPro" id="IPR024709">
    <property type="entry name" value="FucosylTrfase_pln"/>
</dbReference>
<dbReference type="PANTHER" id="PTHR31288">
    <property type="entry name" value="O-FUCOSYLTRANSFERASE FAMILY PROTEIN"/>
    <property type="match status" value="1"/>
</dbReference>
<protein>
    <recommendedName>
        <fullName evidence="6">O-fucosyltransferase family protein</fullName>
    </recommendedName>
</protein>
<evidence type="ECO:0000256" key="3">
    <source>
        <dbReference type="ARBA" id="ARBA00022679"/>
    </source>
</evidence>
<comment type="similarity">
    <text evidence="1">Belongs to the glycosyltransferase GT106 family.</text>
</comment>
<proteinExistence type="inferred from homology"/>
<keyword evidence="9" id="KW-1185">Reference proteome</keyword>
<evidence type="ECO:0000256" key="1">
    <source>
        <dbReference type="ARBA" id="ARBA00007737"/>
    </source>
</evidence>
<accession>A0ABR2FKY1</accession>
<evidence type="ECO:0000313" key="9">
    <source>
        <dbReference type="Proteomes" id="UP001472677"/>
    </source>
</evidence>
<evidence type="ECO:0000256" key="4">
    <source>
        <dbReference type="ARBA" id="ARBA00023253"/>
    </source>
</evidence>
<dbReference type="EMBL" id="JBBPBM010000006">
    <property type="protein sequence ID" value="KAK8581364.1"/>
    <property type="molecule type" value="Genomic_DNA"/>
</dbReference>
<sequence length="422" mass="46787">MGVDLRQVVAAILTVTMFVMLAQMIKRDHFDSLQETLPGESRDVQFDSANTIVNDGLVKLSKRSKGPWMEGIQELKPCSSRADFDEIGQSRGYVTFSLTNGPEYHVSQIADAVVVARSLSATLVLPDIRGSKPGDERNFEDIYDVEKFMKSLDGVVKVAKELPNEISIRDLAAVKVPNRVTKDHIVESVEPIFRSKGNIRLATYFPTLNMRKTAQKSSVDSVACLGMFGTLELQAEVVEVVDSMIDRLRTLSRKSDGQFIAVDLRVEILKNKKCHGSGTTGVKSCYNAQEIALFLRKVGFGTDTTIYLTQSRWDNSLSVLKDIFPKTYTKETIMPEEKKGKFLESEDSEFEKVIDLHICSQSDIFVPAISGLFYANVAGKRIAAGKPQILVPADIPGTSATITNYLSPYVAKKNHLAYSCFC</sequence>
<dbReference type="PANTHER" id="PTHR31288:SF5">
    <property type="entry name" value="PROTEIN MANNAN SYNTHESIS-RELATED 1"/>
    <property type="match status" value="1"/>
</dbReference>
<evidence type="ECO:0000256" key="5">
    <source>
        <dbReference type="ARBA" id="ARBA00023277"/>
    </source>
</evidence>
<name>A0ABR2FKY1_9ROSI</name>
<comment type="caution">
    <text evidence="8">The sequence shown here is derived from an EMBL/GenBank/DDBJ whole genome shotgun (WGS) entry which is preliminary data.</text>
</comment>
<feature type="transmembrane region" description="Helical" evidence="7">
    <location>
        <begin position="6"/>
        <end position="25"/>
    </location>
</feature>
<dbReference type="Pfam" id="PF10250">
    <property type="entry name" value="O-FucT"/>
    <property type="match status" value="1"/>
</dbReference>
<evidence type="ECO:0000256" key="7">
    <source>
        <dbReference type="SAM" id="Phobius"/>
    </source>
</evidence>
<evidence type="ECO:0000256" key="2">
    <source>
        <dbReference type="ARBA" id="ARBA00022676"/>
    </source>
</evidence>
<organism evidence="8 9">
    <name type="scientific">Hibiscus sabdariffa</name>
    <name type="common">roselle</name>
    <dbReference type="NCBI Taxonomy" id="183260"/>
    <lineage>
        <taxon>Eukaryota</taxon>
        <taxon>Viridiplantae</taxon>
        <taxon>Streptophyta</taxon>
        <taxon>Embryophyta</taxon>
        <taxon>Tracheophyta</taxon>
        <taxon>Spermatophyta</taxon>
        <taxon>Magnoliopsida</taxon>
        <taxon>eudicotyledons</taxon>
        <taxon>Gunneridae</taxon>
        <taxon>Pentapetalae</taxon>
        <taxon>rosids</taxon>
        <taxon>malvids</taxon>
        <taxon>Malvales</taxon>
        <taxon>Malvaceae</taxon>
        <taxon>Malvoideae</taxon>
        <taxon>Hibiscus</taxon>
    </lineage>
</organism>
<keyword evidence="2" id="KW-0328">Glycosyltransferase</keyword>
<keyword evidence="4" id="KW-0294">Fucose metabolism</keyword>
<dbReference type="InterPro" id="IPR019378">
    <property type="entry name" value="GDP-Fuc_O-FucTrfase"/>
</dbReference>
<keyword evidence="3" id="KW-0808">Transferase</keyword>